<reference evidence="1 2" key="1">
    <citation type="journal article" date="2023" name="G3 (Bethesda)">
        <title>A haplotype-resolved chromosome-scale genome for Quercus rubra L. provides insights into the genetics of adaptive traits for red oak species.</title>
        <authorList>
            <person name="Kapoor B."/>
            <person name="Jenkins J."/>
            <person name="Schmutz J."/>
            <person name="Zhebentyayeva T."/>
            <person name="Kuelheim C."/>
            <person name="Coggeshall M."/>
            <person name="Heim C."/>
            <person name="Lasky J.R."/>
            <person name="Leites L."/>
            <person name="Islam-Faridi N."/>
            <person name="Romero-Severson J."/>
            <person name="DeLeo V.L."/>
            <person name="Lucas S.M."/>
            <person name="Lazic D."/>
            <person name="Gailing O."/>
            <person name="Carlson J."/>
            <person name="Staton M."/>
        </authorList>
    </citation>
    <scope>NUCLEOTIDE SEQUENCE [LARGE SCALE GENOMIC DNA]</scope>
    <source>
        <strain evidence="1">Pseudo-F2</strain>
    </source>
</reference>
<gene>
    <name evidence="1" type="ORF">RGQ29_014366</name>
</gene>
<evidence type="ECO:0000313" key="1">
    <source>
        <dbReference type="EMBL" id="KAK4596303.1"/>
    </source>
</evidence>
<protein>
    <submittedName>
        <fullName evidence="1">Uncharacterized protein</fullName>
    </submittedName>
</protein>
<accession>A0AAN7IW20</accession>
<comment type="caution">
    <text evidence="1">The sequence shown here is derived from an EMBL/GenBank/DDBJ whole genome shotgun (WGS) entry which is preliminary data.</text>
</comment>
<sequence>MLAKTPFFSTSPSKLLKDKFNICKALRFSNSVGIGPERLLEERSKLSSAARFSSDFGIEPVILFLAMLRRCKIEYLLVIAGIFPDSWFLEMSMISSCLKWPNSLGRKPLKLLFANSKILAGEAQKFALECCH</sequence>
<organism evidence="1 2">
    <name type="scientific">Quercus rubra</name>
    <name type="common">Northern red oak</name>
    <name type="synonym">Quercus borealis</name>
    <dbReference type="NCBI Taxonomy" id="3512"/>
    <lineage>
        <taxon>Eukaryota</taxon>
        <taxon>Viridiplantae</taxon>
        <taxon>Streptophyta</taxon>
        <taxon>Embryophyta</taxon>
        <taxon>Tracheophyta</taxon>
        <taxon>Spermatophyta</taxon>
        <taxon>Magnoliopsida</taxon>
        <taxon>eudicotyledons</taxon>
        <taxon>Gunneridae</taxon>
        <taxon>Pentapetalae</taxon>
        <taxon>rosids</taxon>
        <taxon>fabids</taxon>
        <taxon>Fagales</taxon>
        <taxon>Fagaceae</taxon>
        <taxon>Quercus</taxon>
    </lineage>
</organism>
<evidence type="ECO:0000313" key="2">
    <source>
        <dbReference type="Proteomes" id="UP001324115"/>
    </source>
</evidence>
<dbReference type="EMBL" id="JAXUIC010000003">
    <property type="protein sequence ID" value="KAK4596303.1"/>
    <property type="molecule type" value="Genomic_DNA"/>
</dbReference>
<keyword evidence="2" id="KW-1185">Reference proteome</keyword>
<name>A0AAN7IW20_QUERU</name>
<dbReference type="AlphaFoldDB" id="A0AAN7IW20"/>
<proteinExistence type="predicted"/>
<dbReference type="Proteomes" id="UP001324115">
    <property type="component" value="Unassembled WGS sequence"/>
</dbReference>